<keyword evidence="5" id="KW-0496">Mitochondrion</keyword>
<evidence type="ECO:0000256" key="6">
    <source>
        <dbReference type="ARBA" id="ARBA00023274"/>
    </source>
</evidence>
<evidence type="ECO:0000313" key="10">
    <source>
        <dbReference type="Proteomes" id="UP000301737"/>
    </source>
</evidence>
<evidence type="ECO:0000256" key="4">
    <source>
        <dbReference type="ARBA" id="ARBA00022980"/>
    </source>
</evidence>
<reference evidence="9 10" key="1">
    <citation type="submission" date="2019-01" db="EMBL/GenBank/DDBJ databases">
        <title>Draft Genome Sequencing of Zygosaccharomyces mellis Ca-7.</title>
        <authorList>
            <person name="Shiwa Y."/>
            <person name="Kanesaki Y."/>
            <person name="Ishige T."/>
            <person name="Mura K."/>
            <person name="Hori T."/>
            <person name="Tamura T."/>
        </authorList>
    </citation>
    <scope>NUCLEOTIDE SEQUENCE [LARGE SCALE GENOMIC DNA]</scope>
    <source>
        <strain evidence="9 10">Ca-7</strain>
    </source>
</reference>
<keyword evidence="4 9" id="KW-0689">Ribosomal protein</keyword>
<dbReference type="Proteomes" id="UP000301737">
    <property type="component" value="Unassembled WGS sequence"/>
</dbReference>
<evidence type="ECO:0000256" key="8">
    <source>
        <dbReference type="SAM" id="MobiDB-lite"/>
    </source>
</evidence>
<evidence type="ECO:0000256" key="1">
    <source>
        <dbReference type="ARBA" id="ARBA00004173"/>
    </source>
</evidence>
<dbReference type="InterPro" id="IPR019368">
    <property type="entry name" value="Ribosomal_mS29"/>
</dbReference>
<dbReference type="PANTHER" id="PTHR12810:SF0">
    <property type="entry name" value="SMALL RIBOSOMAL SUBUNIT PROTEIN MS29"/>
    <property type="match status" value="1"/>
</dbReference>
<dbReference type="SUPFAM" id="SSF52540">
    <property type="entry name" value="P-loop containing nucleoside triphosphate hydrolases"/>
    <property type="match status" value="1"/>
</dbReference>
<proteinExistence type="inferred from homology"/>
<dbReference type="OrthoDB" id="274828at2759"/>
<evidence type="ECO:0000256" key="7">
    <source>
        <dbReference type="ARBA" id="ARBA00035140"/>
    </source>
</evidence>
<organism evidence="9 10">
    <name type="scientific">Zygosaccharomyces mellis</name>
    <dbReference type="NCBI Taxonomy" id="42258"/>
    <lineage>
        <taxon>Eukaryota</taxon>
        <taxon>Fungi</taxon>
        <taxon>Dikarya</taxon>
        <taxon>Ascomycota</taxon>
        <taxon>Saccharomycotina</taxon>
        <taxon>Saccharomycetes</taxon>
        <taxon>Saccharomycetales</taxon>
        <taxon>Saccharomycetaceae</taxon>
        <taxon>Zygosaccharomyces</taxon>
    </lineage>
</organism>
<dbReference type="Pfam" id="PF10236">
    <property type="entry name" value="DAP3"/>
    <property type="match status" value="1"/>
</dbReference>
<dbReference type="PANTHER" id="PTHR12810">
    <property type="entry name" value="MITOCHONDRIAL 28S RIBOSOMAL PROTEIN S29"/>
    <property type="match status" value="1"/>
</dbReference>
<name>A0A4C2E567_9SACH</name>
<dbReference type="InterPro" id="IPR017082">
    <property type="entry name" value="Ribosomal_mS29_fun"/>
</dbReference>
<dbReference type="EMBL" id="BIMX01000009">
    <property type="protein sequence ID" value="GCE99245.1"/>
    <property type="molecule type" value="Genomic_DNA"/>
</dbReference>
<evidence type="ECO:0000256" key="5">
    <source>
        <dbReference type="ARBA" id="ARBA00023128"/>
    </source>
</evidence>
<evidence type="ECO:0000256" key="2">
    <source>
        <dbReference type="ARBA" id="ARBA00009863"/>
    </source>
</evidence>
<protein>
    <recommendedName>
        <fullName evidence="7">Small ribosomal subunit protein mS29</fullName>
    </recommendedName>
</protein>
<comment type="similarity">
    <text evidence="2">Belongs to the mitochondrion-specific ribosomal protein mS29 family.</text>
</comment>
<dbReference type="GO" id="GO:0005763">
    <property type="term" value="C:mitochondrial small ribosomal subunit"/>
    <property type="evidence" value="ECO:0007669"/>
    <property type="project" value="InterPro"/>
</dbReference>
<keyword evidence="3" id="KW-0809">Transit peptide</keyword>
<dbReference type="InterPro" id="IPR027417">
    <property type="entry name" value="P-loop_NTPase"/>
</dbReference>
<comment type="subcellular location">
    <subcellularLocation>
        <location evidence="1">Mitochondrion</location>
    </subcellularLocation>
</comment>
<evidence type="ECO:0000313" key="9">
    <source>
        <dbReference type="EMBL" id="GCE99245.1"/>
    </source>
</evidence>
<dbReference type="PIRSF" id="PIRSF036996">
    <property type="entry name" value="RSM23"/>
    <property type="match status" value="1"/>
</dbReference>
<comment type="caution">
    <text evidence="9">The sequence shown here is derived from an EMBL/GenBank/DDBJ whole genome shotgun (WGS) entry which is preliminary data.</text>
</comment>
<accession>A0A4C2E567</accession>
<evidence type="ECO:0000256" key="3">
    <source>
        <dbReference type="ARBA" id="ARBA00022946"/>
    </source>
</evidence>
<keyword evidence="6" id="KW-0687">Ribonucleoprotein</keyword>
<feature type="region of interest" description="Disordered" evidence="8">
    <location>
        <begin position="20"/>
        <end position="40"/>
    </location>
</feature>
<sequence>MFRPQSRQFTTSAVVRAAPARGRAQGFAKKSSGNKKTAKRITPESLYKNWKDTVHTARLNRYAVPVEIPTFNSNEMQSLLNKVAFYSNQQYRSLYHLGAFKKNQFNELFPKPISLVREESTQKLIGLLQDSFSKRFVLTGEPGVGKSVLLAQAQAFAAESGQIILNFSQPDLFLSGRNDFFYDANLKQYVQPMYLKGLLKKILKSNDENLLRSIILKSDYKYSNADPKDAAVKKFITFTKGKNTLFDLLNVKTHARNRGNLFQSILNELVQQNQVPVFFSVDNFSRMLTESFSAYKDVHNKNIPLLELQVGKAIMDVVSGNINFVNDKSSVVLAISGADRTNRTLPVGLHKLPVDPYLKREHLDPDFAAALQKGKVQEFEVPKLNKEEVKQLVEFYLKSELFLNKDIQNKSVEKLVDEKYFLSGNGNSRELLKSIVMMHL</sequence>
<dbReference type="AlphaFoldDB" id="A0A4C2E567"/>
<dbReference type="GO" id="GO:0032543">
    <property type="term" value="P:mitochondrial translation"/>
    <property type="evidence" value="ECO:0007669"/>
    <property type="project" value="InterPro"/>
</dbReference>
<gene>
    <name evidence="9" type="primary">RSM23</name>
    <name evidence="9" type="ORF">ZYGM_000966</name>
</gene>
<keyword evidence="10" id="KW-1185">Reference proteome</keyword>
<dbReference type="GO" id="GO:0003735">
    <property type="term" value="F:structural constituent of ribosome"/>
    <property type="evidence" value="ECO:0007669"/>
    <property type="project" value="TreeGrafter"/>
</dbReference>